<dbReference type="PANTHER" id="PTHR12276:SF45">
    <property type="entry name" value="CLATHRIN INTERACTOR 1"/>
    <property type="match status" value="1"/>
</dbReference>
<dbReference type="GO" id="GO:0030276">
    <property type="term" value="F:clathrin binding"/>
    <property type="evidence" value="ECO:0007669"/>
    <property type="project" value="TreeGrafter"/>
</dbReference>
<dbReference type="InterPro" id="IPR008942">
    <property type="entry name" value="ENTH_VHS"/>
</dbReference>
<dbReference type="EMBL" id="CARXXK010000005">
    <property type="protein sequence ID" value="CAI6369391.1"/>
    <property type="molecule type" value="Genomic_DNA"/>
</dbReference>
<dbReference type="InterPro" id="IPR038528">
    <property type="entry name" value="TEL2_C_sf"/>
</dbReference>
<dbReference type="GO" id="GO:0030125">
    <property type="term" value="C:clathrin vesicle coat"/>
    <property type="evidence" value="ECO:0007669"/>
    <property type="project" value="TreeGrafter"/>
</dbReference>
<dbReference type="Pfam" id="PF01417">
    <property type="entry name" value="ENTH"/>
    <property type="match status" value="1"/>
</dbReference>
<feature type="compositionally biased region" description="Basic and acidic residues" evidence="1">
    <location>
        <begin position="177"/>
        <end position="192"/>
    </location>
</feature>
<sequence>MWKVRELADKVTNVVLNYTEIEAKVREATNDEAWGPTGNLMQEVAQATFMFEHFPEVMGMLWKRMLHENKKNWRRTYKSLLLLNYLVKNGSERVVTSAREHIYDLRGLENYSFVDEFGKDQGINIRHKVRELIDFVQDDDKLREERKKAKKNKDKYIGLSSEAMGYKGAGAEKWDDAPRWKKDSNEFSDKKSSTLGFEESPNNSDENDIVDSEPELEIPRKPSAEAYKDRSMSPSKIQSPAKHRTPIKRIDLGAAAHYGKTQTVINSPVPTNNPLDTETSSVDLLNIVGNSNNQSNDFGDFNAVFSAAPNNDTVVENKSTNNDEFADFSSAFTQTMSLNSSSTNLSNQKIISNSDLLTSLPQSSTNGTSRNLLDLNFDTLDNTVTGMMLKTLLESIHQRSDSNIKRFLQEFIEYLPGPMTPQKFTKLDCYPNYSQVIKVYSQVLEIILEQTNFIDYIDLITPIFAPDGGTLEMLDISLHILLNYVTSNALSLRTDYAIELMSLILTSDLIKSSLMTETLNSNHNRFTVVIEFVLSLPHRLANKVGKNIPKLFTPVEFSNRIMYHILFVIDQLSQFYTLENMKPNTKPLSIVLGKTIASYIQNDFSTSLKILECWCLNDKYAVVIRSILTEVDRRAIDRLGYLFCRKLSTSDSLHNLIANAVCDVPNWNYTLCKKMIFLNYHEDDNIALNLMNYLYLVQKNSNSNILSTIILELVQIWGDKSALIHTPFEQHYYLSKLIIIGSACLSNLALDDEFKRDVEIKLFEGVPIHLESSEEKVRTIGMIVAEIIIGIVKRDEKEGAPTLNFEYEKLQDESKLIVKSLNELKSFKNRNELKFNDAFKMLSNFFEDTDIIKTGCTNALTTFHNKVVKNTENTIENILDSDDDEFEPYDLSNDVEMDVKNRPKYIRDLIDGFNEQKDCKVWLGCLEASESLIKSQLPNDDVSFAIELLTLLIGMDQQFYMENFESLRYQSAIAVVTVFPYDCAKHLCHLFYESIGKYAVSHRILILNVLTGSAKELSGFQKVEEKQEEPIAEVNTSKYWEDVIKKRVLLKTRIISNPRKPIKSQSNRFVSVADAFFFPLIRGNLIEPIVSQQIDNTKQLDILGVHLLNSLSVILCCAINSMHATRMGVELLEWTWSLRFHKDVKIRIAVMGCLAAVLLSVPKSRLVDLGSSLIEFVMWLENVVTSEGVINKVDNEVNQEARKFAVQVLLLYRNVVGDQNMFSE</sequence>
<dbReference type="GO" id="GO:0005543">
    <property type="term" value="F:phospholipid binding"/>
    <property type="evidence" value="ECO:0007669"/>
    <property type="project" value="TreeGrafter"/>
</dbReference>
<dbReference type="Gene3D" id="1.25.40.90">
    <property type="match status" value="1"/>
</dbReference>
<evidence type="ECO:0000256" key="1">
    <source>
        <dbReference type="SAM" id="MobiDB-lite"/>
    </source>
</evidence>
<name>A0AAV0XMQ0_9HEMI</name>
<dbReference type="SUPFAM" id="SSF48464">
    <property type="entry name" value="ENTH/VHS domain"/>
    <property type="match status" value="1"/>
</dbReference>
<dbReference type="AlphaFoldDB" id="A0AAV0XMQ0"/>
<dbReference type="Proteomes" id="UP001160148">
    <property type="component" value="Unassembled WGS sequence"/>
</dbReference>
<dbReference type="CDD" id="cd16989">
    <property type="entry name" value="ENTH_EpsinR"/>
    <property type="match status" value="1"/>
</dbReference>
<proteinExistence type="predicted"/>
<dbReference type="GO" id="GO:0005768">
    <property type="term" value="C:endosome"/>
    <property type="evidence" value="ECO:0007669"/>
    <property type="project" value="TreeGrafter"/>
</dbReference>
<accession>A0AAV0XMQ0</accession>
<dbReference type="FunFam" id="1.25.40.90:FF:000006">
    <property type="entry name" value="Clathrin interactor 1"/>
    <property type="match status" value="1"/>
</dbReference>
<dbReference type="PANTHER" id="PTHR12276">
    <property type="entry name" value="EPSIN/ENT-RELATED"/>
    <property type="match status" value="1"/>
</dbReference>
<dbReference type="Gene3D" id="1.25.40.720">
    <property type="entry name" value="Telomere length regulation protein 2, C-terminal domain"/>
    <property type="match status" value="2"/>
</dbReference>
<feature type="compositionally biased region" description="Acidic residues" evidence="1">
    <location>
        <begin position="205"/>
        <end position="216"/>
    </location>
</feature>
<reference evidence="3 4" key="1">
    <citation type="submission" date="2023-01" db="EMBL/GenBank/DDBJ databases">
        <authorList>
            <person name="Whitehead M."/>
        </authorList>
    </citation>
    <scope>NUCLEOTIDE SEQUENCE [LARGE SCALE GENOMIC DNA]</scope>
</reference>
<dbReference type="GO" id="GO:0006897">
    <property type="term" value="P:endocytosis"/>
    <property type="evidence" value="ECO:0007669"/>
    <property type="project" value="TreeGrafter"/>
</dbReference>
<feature type="region of interest" description="Disordered" evidence="1">
    <location>
        <begin position="177"/>
        <end position="243"/>
    </location>
</feature>
<evidence type="ECO:0000313" key="4">
    <source>
        <dbReference type="Proteomes" id="UP001160148"/>
    </source>
</evidence>
<evidence type="ECO:0000259" key="2">
    <source>
        <dbReference type="PROSITE" id="PS50942"/>
    </source>
</evidence>
<dbReference type="SMART" id="SM00273">
    <property type="entry name" value="ENTH"/>
    <property type="match status" value="1"/>
</dbReference>
<feature type="domain" description="ENTH" evidence="2">
    <location>
        <begin position="13"/>
        <end position="146"/>
    </location>
</feature>
<organism evidence="3 4">
    <name type="scientific">Macrosiphum euphorbiae</name>
    <name type="common">potato aphid</name>
    <dbReference type="NCBI Taxonomy" id="13131"/>
    <lineage>
        <taxon>Eukaryota</taxon>
        <taxon>Metazoa</taxon>
        <taxon>Ecdysozoa</taxon>
        <taxon>Arthropoda</taxon>
        <taxon>Hexapoda</taxon>
        <taxon>Insecta</taxon>
        <taxon>Pterygota</taxon>
        <taxon>Neoptera</taxon>
        <taxon>Paraneoptera</taxon>
        <taxon>Hemiptera</taxon>
        <taxon>Sternorrhyncha</taxon>
        <taxon>Aphidomorpha</taxon>
        <taxon>Aphidoidea</taxon>
        <taxon>Aphididae</taxon>
        <taxon>Macrosiphini</taxon>
        <taxon>Macrosiphum</taxon>
    </lineage>
</organism>
<dbReference type="InterPro" id="IPR013809">
    <property type="entry name" value="ENTH"/>
</dbReference>
<evidence type="ECO:0000313" key="3">
    <source>
        <dbReference type="EMBL" id="CAI6369391.1"/>
    </source>
</evidence>
<dbReference type="PROSITE" id="PS50942">
    <property type="entry name" value="ENTH"/>
    <property type="match status" value="1"/>
</dbReference>
<feature type="compositionally biased region" description="Basic and acidic residues" evidence="1">
    <location>
        <begin position="217"/>
        <end position="231"/>
    </location>
</feature>
<dbReference type="InterPro" id="IPR019337">
    <property type="entry name" value="Telomere_length_regulation_dom"/>
</dbReference>
<keyword evidence="4" id="KW-1185">Reference proteome</keyword>
<dbReference type="Pfam" id="PF10193">
    <property type="entry name" value="Telomere_reg-2"/>
    <property type="match status" value="1"/>
</dbReference>
<dbReference type="GO" id="GO:0005886">
    <property type="term" value="C:plasma membrane"/>
    <property type="evidence" value="ECO:0007669"/>
    <property type="project" value="TreeGrafter"/>
</dbReference>
<protein>
    <recommendedName>
        <fullName evidence="2">ENTH domain-containing protein</fullName>
    </recommendedName>
</protein>
<gene>
    <name evidence="3" type="ORF">MEUPH1_LOCUS23635</name>
</gene>
<comment type="caution">
    <text evidence="3">The sequence shown here is derived from an EMBL/GenBank/DDBJ whole genome shotgun (WGS) entry which is preliminary data.</text>
</comment>